<dbReference type="SFLD" id="SFLDS00003">
    <property type="entry name" value="Haloacid_Dehalogenase"/>
    <property type="match status" value="1"/>
</dbReference>
<dbReference type="Gene3D" id="1.10.150.240">
    <property type="entry name" value="Putative phosphatase, domain 2"/>
    <property type="match status" value="1"/>
</dbReference>
<dbReference type="InterPro" id="IPR041492">
    <property type="entry name" value="HAD_2"/>
</dbReference>
<dbReference type="InterPro" id="IPR006439">
    <property type="entry name" value="HAD-SF_hydro_IA"/>
</dbReference>
<organism evidence="1 2">
    <name type="scientific">Defluviicoccus vanus</name>
    <dbReference type="NCBI Taxonomy" id="111831"/>
    <lineage>
        <taxon>Bacteria</taxon>
        <taxon>Pseudomonadati</taxon>
        <taxon>Pseudomonadota</taxon>
        <taxon>Alphaproteobacteria</taxon>
        <taxon>Rhodospirillales</taxon>
        <taxon>Rhodospirillaceae</taxon>
        <taxon>Defluviicoccus</taxon>
    </lineage>
</organism>
<dbReference type="GO" id="GO:0008967">
    <property type="term" value="F:phosphoglycolate phosphatase activity"/>
    <property type="evidence" value="ECO:0007669"/>
    <property type="project" value="TreeGrafter"/>
</dbReference>
<dbReference type="SUPFAM" id="SSF56784">
    <property type="entry name" value="HAD-like"/>
    <property type="match status" value="1"/>
</dbReference>
<evidence type="ECO:0000313" key="1">
    <source>
        <dbReference type="EMBL" id="QNT71369.1"/>
    </source>
</evidence>
<dbReference type="NCBIfam" id="TIGR01549">
    <property type="entry name" value="HAD-SF-IA-v1"/>
    <property type="match status" value="1"/>
</dbReference>
<dbReference type="PANTHER" id="PTHR43434">
    <property type="entry name" value="PHOSPHOGLYCOLATE PHOSPHATASE"/>
    <property type="match status" value="1"/>
</dbReference>
<dbReference type="RefSeq" id="WP_190263345.1">
    <property type="nucleotide sequence ID" value="NZ_CP053923.1"/>
</dbReference>
<sequence length="222" mass="23375">MLPLCLFDCDGTLVDSQHTIIAAMQAAFASVEREPPSAQAIREVVGLSLTDAVAVLLGAEAAETRRVAAAYVAATKSMRTPTDGLEPIFPGVRDGLDVLDAEGWLLGIATGKSRRALDDTLTEHALTGRFVTLQTADRAAGKPAPDMVFRAIAETGGELSRTVVVGDSVFDMQMARHAGATAFGVAWGYHPVDALRAEGAQAVARTFPELLLLLAGWVSTSR</sequence>
<evidence type="ECO:0000313" key="2">
    <source>
        <dbReference type="Proteomes" id="UP000516369"/>
    </source>
</evidence>
<dbReference type="Proteomes" id="UP000516369">
    <property type="component" value="Chromosome"/>
</dbReference>
<dbReference type="GO" id="GO:0006281">
    <property type="term" value="P:DNA repair"/>
    <property type="evidence" value="ECO:0007669"/>
    <property type="project" value="TreeGrafter"/>
</dbReference>
<dbReference type="InterPro" id="IPR023198">
    <property type="entry name" value="PGP-like_dom2"/>
</dbReference>
<dbReference type="GO" id="GO:0005829">
    <property type="term" value="C:cytosol"/>
    <property type="evidence" value="ECO:0007669"/>
    <property type="project" value="TreeGrafter"/>
</dbReference>
<accession>A0A7H1N6N3</accession>
<dbReference type="InterPro" id="IPR050155">
    <property type="entry name" value="HAD-like_hydrolase_sf"/>
</dbReference>
<dbReference type="PANTHER" id="PTHR43434:SF24">
    <property type="entry name" value="HYDROLASE-RELATED"/>
    <property type="match status" value="1"/>
</dbReference>
<dbReference type="Pfam" id="PF13419">
    <property type="entry name" value="HAD_2"/>
    <property type="match status" value="1"/>
</dbReference>
<protein>
    <submittedName>
        <fullName evidence="1">HAD-IA family hydrolase</fullName>
    </submittedName>
</protein>
<dbReference type="Gene3D" id="3.40.50.1000">
    <property type="entry name" value="HAD superfamily/HAD-like"/>
    <property type="match status" value="1"/>
</dbReference>
<keyword evidence="1" id="KW-0378">Hydrolase</keyword>
<keyword evidence="2" id="KW-1185">Reference proteome</keyword>
<dbReference type="EMBL" id="CP053923">
    <property type="protein sequence ID" value="QNT71369.1"/>
    <property type="molecule type" value="Genomic_DNA"/>
</dbReference>
<dbReference type="KEGG" id="dvn:HQ394_15780"/>
<proteinExistence type="predicted"/>
<reference evidence="1 2" key="1">
    <citation type="submission" date="2020-05" db="EMBL/GenBank/DDBJ databases">
        <title>Complete closed genome sequence of Defluviicoccus vanus.</title>
        <authorList>
            <person name="Bessarab I."/>
            <person name="Arumugam K."/>
            <person name="Maszenan A.M."/>
            <person name="Seviour R.J."/>
            <person name="Williams R.B."/>
        </authorList>
    </citation>
    <scope>NUCLEOTIDE SEQUENCE [LARGE SCALE GENOMIC DNA]</scope>
    <source>
        <strain evidence="1 2">Ben 114</strain>
    </source>
</reference>
<dbReference type="SFLD" id="SFLDG01129">
    <property type="entry name" value="C1.5:_HAD__Beta-PGM__Phosphata"/>
    <property type="match status" value="1"/>
</dbReference>
<dbReference type="AlphaFoldDB" id="A0A7H1N6N3"/>
<dbReference type="InterPro" id="IPR023214">
    <property type="entry name" value="HAD_sf"/>
</dbReference>
<dbReference type="InterPro" id="IPR036412">
    <property type="entry name" value="HAD-like_sf"/>
</dbReference>
<gene>
    <name evidence="1" type="ORF">HQ394_15780</name>
</gene>
<name>A0A7H1N6N3_9PROT</name>